<proteinExistence type="predicted"/>
<keyword evidence="2" id="KW-0812">Transmembrane</keyword>
<organism evidence="3 4">
    <name type="scientific">Jannaschia faecimaris</name>
    <dbReference type="NCBI Taxonomy" id="1244108"/>
    <lineage>
        <taxon>Bacteria</taxon>
        <taxon>Pseudomonadati</taxon>
        <taxon>Pseudomonadota</taxon>
        <taxon>Alphaproteobacteria</taxon>
        <taxon>Rhodobacterales</taxon>
        <taxon>Roseobacteraceae</taxon>
        <taxon>Jannaschia</taxon>
    </lineage>
</organism>
<feature type="compositionally biased region" description="Basic and acidic residues" evidence="1">
    <location>
        <begin position="91"/>
        <end position="113"/>
    </location>
</feature>
<protein>
    <submittedName>
        <fullName evidence="3">Uncharacterized protein</fullName>
    </submittedName>
</protein>
<evidence type="ECO:0000256" key="1">
    <source>
        <dbReference type="SAM" id="MobiDB-lite"/>
    </source>
</evidence>
<sequence>MPDDAVDDVADHDKDDLGREDDGEDKKTQRDAVPPGSRPRRREPDPEMLDILREEREREERLRAAGEASDISGETSDDAENDVTEPAPEPEVDKAEAEAVVEHRAQAATERARMAAAASLARARARSSDSRERGAPSGRVPEPAQDDDVDMSDVIAATLRDASVTQVEEDDPDEDILAEDDAAANDTAPTSSRSARRELLPDIEEINSSLRPDERAAEAEALSGEESEAPEEARRSSGFRIGFLLMCAIIIVLLGVYVFAGQISEAVPQLATMLSKYVAWVDEQRVALAAATEALTASIAPDR</sequence>
<dbReference type="STRING" id="1244108.SAMN05444004_102322"/>
<dbReference type="EMBL" id="FNPX01000002">
    <property type="protein sequence ID" value="SDY68198.1"/>
    <property type="molecule type" value="Genomic_DNA"/>
</dbReference>
<feature type="transmembrane region" description="Helical" evidence="2">
    <location>
        <begin position="241"/>
        <end position="260"/>
    </location>
</feature>
<dbReference type="Proteomes" id="UP000198914">
    <property type="component" value="Unassembled WGS sequence"/>
</dbReference>
<keyword evidence="2" id="KW-1133">Transmembrane helix</keyword>
<gene>
    <name evidence="3" type="ORF">SAMN05444004_102322</name>
</gene>
<accession>A0A1H3LW37</accession>
<feature type="region of interest" description="Disordered" evidence="1">
    <location>
        <begin position="1"/>
        <end position="233"/>
    </location>
</feature>
<reference evidence="4" key="1">
    <citation type="submission" date="2016-10" db="EMBL/GenBank/DDBJ databases">
        <authorList>
            <person name="Varghese N."/>
            <person name="Submissions S."/>
        </authorList>
    </citation>
    <scope>NUCLEOTIDE SEQUENCE [LARGE SCALE GENOMIC DNA]</scope>
    <source>
        <strain evidence="4">DSM 100420</strain>
    </source>
</reference>
<keyword evidence="2" id="KW-0472">Membrane</keyword>
<evidence type="ECO:0000313" key="4">
    <source>
        <dbReference type="Proteomes" id="UP000198914"/>
    </source>
</evidence>
<evidence type="ECO:0000313" key="3">
    <source>
        <dbReference type="EMBL" id="SDY68198.1"/>
    </source>
</evidence>
<feature type="compositionally biased region" description="Basic and acidic residues" evidence="1">
    <location>
        <begin position="42"/>
        <end position="64"/>
    </location>
</feature>
<keyword evidence="4" id="KW-1185">Reference proteome</keyword>
<evidence type="ECO:0000256" key="2">
    <source>
        <dbReference type="SAM" id="Phobius"/>
    </source>
</evidence>
<name>A0A1H3LW37_9RHOB</name>
<feature type="compositionally biased region" description="Acidic residues" evidence="1">
    <location>
        <begin position="167"/>
        <end position="183"/>
    </location>
</feature>
<dbReference type="AlphaFoldDB" id="A0A1H3LW37"/>